<reference evidence="2 3" key="1">
    <citation type="journal article" date="2016" name="Sci. Rep.">
        <title>A novel ammonia-oxidizing archaeon from wastewater treatment plant: Its enrichment, physiological and genomic characteristics.</title>
        <authorList>
            <person name="Li Y."/>
            <person name="Ding K."/>
            <person name="Wen X."/>
            <person name="Zhang B."/>
            <person name="Shen B."/>
            <person name="Yang Y."/>
        </authorList>
    </citation>
    <scope>NUCLEOTIDE SEQUENCE [LARGE SCALE GENOMIC DNA]</scope>
    <source>
        <strain evidence="2 3">SAT1</strain>
    </source>
</reference>
<name>A0A3G1B6H3_9ARCH</name>
<dbReference type="SUPFAM" id="SSF63380">
    <property type="entry name" value="Riboflavin synthase domain-like"/>
    <property type="match status" value="1"/>
</dbReference>
<protein>
    <submittedName>
        <fullName evidence="2">Oxidoreductase</fullName>
    </submittedName>
</protein>
<dbReference type="Pfam" id="PF00970">
    <property type="entry name" value="FAD_binding_6"/>
    <property type="match status" value="1"/>
</dbReference>
<dbReference type="PANTHER" id="PTHR47878:SF2">
    <property type="entry name" value="OXIDOREDUCTASE FAD_NAD(P)-BINDING DOMAIN PROTEIN"/>
    <property type="match status" value="1"/>
</dbReference>
<dbReference type="Gene3D" id="3.40.50.80">
    <property type="entry name" value="Nucleotide-binding domain of ferredoxin-NADP reductase (FNR) module"/>
    <property type="match status" value="1"/>
</dbReference>
<dbReference type="InterPro" id="IPR039261">
    <property type="entry name" value="FNR_nucleotide-bd"/>
</dbReference>
<dbReference type="SUPFAM" id="SSF52343">
    <property type="entry name" value="Ferredoxin reductase-like, C-terminal NADP-linked domain"/>
    <property type="match status" value="1"/>
</dbReference>
<accession>A0A3G1B6H3</accession>
<dbReference type="GeneID" id="24875520"/>
<sequence length="281" mass="31739">MVAANKARITYVQLLKEDLAVFRIVPEDGVIPDYKAGQFLTLGISVANENYKTVRRAYSIASHPENKKYYEFVIRWVRKPLPGRVTTQLFYASDGDEVTIGNPTGNALIINDKLPDGRKDERRIVCIGGGTGIAPFVSFAKHLNAVGDKREVVVLHGASYVDELSYRGLFTELETESIDRGADKWNFKYRAAVSRPQEWFNRAWNGPTGRVENFLRAKDGGKSPLEELVGEKITRDNTSFYICGWQGTIDGVMEFLTPQGFVTYHDKRDDDSFEVKYESYG</sequence>
<dbReference type="GO" id="GO:0016491">
    <property type="term" value="F:oxidoreductase activity"/>
    <property type="evidence" value="ECO:0007669"/>
    <property type="project" value="InterPro"/>
</dbReference>
<dbReference type="OrthoDB" id="35401at2157"/>
<organism evidence="2 3">
    <name type="scientific">Candidatus Nitrosotenuis cloacae</name>
    <dbReference type="NCBI Taxonomy" id="1603555"/>
    <lineage>
        <taxon>Archaea</taxon>
        <taxon>Nitrososphaerota</taxon>
        <taxon>Candidatus Nitrosotenuis</taxon>
    </lineage>
</organism>
<evidence type="ECO:0000313" key="3">
    <source>
        <dbReference type="Proteomes" id="UP000266745"/>
    </source>
</evidence>
<dbReference type="Proteomes" id="UP000266745">
    <property type="component" value="Chromosome"/>
</dbReference>
<feature type="domain" description="FAD-binding FR-type" evidence="1">
    <location>
        <begin position="2"/>
        <end position="110"/>
    </location>
</feature>
<dbReference type="InterPro" id="IPR001709">
    <property type="entry name" value="Flavoprot_Pyr_Nucl_cyt_Rdtase"/>
</dbReference>
<gene>
    <name evidence="2" type="ORF">SU86_003820</name>
</gene>
<dbReference type="STRING" id="1603555.SU86_003820"/>
<dbReference type="PANTHER" id="PTHR47878">
    <property type="entry name" value="OXIDOREDUCTASE FAD/NAD(P)-BINDING DOMAIN PROTEIN"/>
    <property type="match status" value="1"/>
</dbReference>
<dbReference type="PRINTS" id="PR00371">
    <property type="entry name" value="FPNCR"/>
</dbReference>
<dbReference type="Gene3D" id="2.40.30.10">
    <property type="entry name" value="Translation factors"/>
    <property type="match status" value="1"/>
</dbReference>
<dbReference type="PROSITE" id="PS51384">
    <property type="entry name" value="FAD_FR"/>
    <property type="match status" value="1"/>
</dbReference>
<dbReference type="RefSeq" id="WP_048188477.1">
    <property type="nucleotide sequence ID" value="NZ_CP011097.1"/>
</dbReference>
<keyword evidence="3" id="KW-1185">Reference proteome</keyword>
<dbReference type="InterPro" id="IPR008333">
    <property type="entry name" value="Cbr1-like_FAD-bd_dom"/>
</dbReference>
<evidence type="ECO:0000259" key="1">
    <source>
        <dbReference type="PROSITE" id="PS51384"/>
    </source>
</evidence>
<dbReference type="KEGG" id="tah:SU86_003820"/>
<proteinExistence type="predicted"/>
<dbReference type="InterPro" id="IPR017927">
    <property type="entry name" value="FAD-bd_FR_type"/>
</dbReference>
<evidence type="ECO:0000313" key="2">
    <source>
        <dbReference type="EMBL" id="AJZ75639.1"/>
    </source>
</evidence>
<dbReference type="AlphaFoldDB" id="A0A3G1B6H3"/>
<dbReference type="InterPro" id="IPR051930">
    <property type="entry name" value="FNR_type-1"/>
</dbReference>
<dbReference type="Pfam" id="PF00175">
    <property type="entry name" value="NAD_binding_1"/>
    <property type="match status" value="1"/>
</dbReference>
<dbReference type="InterPro" id="IPR001433">
    <property type="entry name" value="OxRdtase_FAD/NAD-bd"/>
</dbReference>
<dbReference type="EMBL" id="CP011097">
    <property type="protein sequence ID" value="AJZ75639.1"/>
    <property type="molecule type" value="Genomic_DNA"/>
</dbReference>
<dbReference type="InterPro" id="IPR017938">
    <property type="entry name" value="Riboflavin_synthase-like_b-brl"/>
</dbReference>